<evidence type="ECO:0000313" key="3">
    <source>
        <dbReference type="Proteomes" id="UP000789595"/>
    </source>
</evidence>
<feature type="region of interest" description="Disordered" evidence="1">
    <location>
        <begin position="113"/>
        <end position="142"/>
    </location>
</feature>
<reference evidence="2" key="1">
    <citation type="submission" date="2021-11" db="EMBL/GenBank/DDBJ databases">
        <authorList>
            <consortium name="Genoscope - CEA"/>
            <person name="William W."/>
        </authorList>
    </citation>
    <scope>NUCLEOTIDE SEQUENCE</scope>
</reference>
<protein>
    <submittedName>
        <fullName evidence="2">Uncharacterized protein</fullName>
    </submittedName>
</protein>
<name>A0A8J2SC11_9STRA</name>
<organism evidence="2 3">
    <name type="scientific">Pelagomonas calceolata</name>
    <dbReference type="NCBI Taxonomy" id="35677"/>
    <lineage>
        <taxon>Eukaryota</taxon>
        <taxon>Sar</taxon>
        <taxon>Stramenopiles</taxon>
        <taxon>Ochrophyta</taxon>
        <taxon>Pelagophyceae</taxon>
        <taxon>Pelagomonadales</taxon>
        <taxon>Pelagomonadaceae</taxon>
        <taxon>Pelagomonas</taxon>
    </lineage>
</organism>
<dbReference type="Proteomes" id="UP000789595">
    <property type="component" value="Unassembled WGS sequence"/>
</dbReference>
<evidence type="ECO:0000313" key="2">
    <source>
        <dbReference type="EMBL" id="CAH0369983.1"/>
    </source>
</evidence>
<accession>A0A8J2SC11</accession>
<proteinExistence type="predicted"/>
<dbReference type="AlphaFoldDB" id="A0A8J2SC11"/>
<evidence type="ECO:0000256" key="1">
    <source>
        <dbReference type="SAM" id="MobiDB-lite"/>
    </source>
</evidence>
<sequence length="198" mass="20644">MKDAAKPANPPSARCSFASHWSSARSKACALMPAGSSGNPSFSSAPRRSTLPTKARADRLILAVSSLKKPEYCDAYSTMPPTAQLFSTPVATPMTAREHTPATMPTAAVCVRSTKSPSQPGTILRPLSMSKGDDAAALPPPRRSYMRGARLLLGTAVAGNRMAAATESETESEAINVAEQRIFAGMRTSGVTGTACSV</sequence>
<dbReference type="EMBL" id="CAKKNE010000002">
    <property type="protein sequence ID" value="CAH0369983.1"/>
    <property type="molecule type" value="Genomic_DNA"/>
</dbReference>
<comment type="caution">
    <text evidence="2">The sequence shown here is derived from an EMBL/GenBank/DDBJ whole genome shotgun (WGS) entry which is preliminary data.</text>
</comment>
<gene>
    <name evidence="2" type="ORF">PECAL_2P31300</name>
</gene>
<keyword evidence="3" id="KW-1185">Reference proteome</keyword>